<comment type="caution">
    <text evidence="13">The sequence shown here is derived from an EMBL/GenBank/DDBJ whole genome shotgun (WGS) entry which is preliminary data.</text>
</comment>
<feature type="region of interest" description="Disordered" evidence="11">
    <location>
        <begin position="825"/>
        <end position="862"/>
    </location>
</feature>
<feature type="compositionally biased region" description="Acidic residues" evidence="11">
    <location>
        <begin position="841"/>
        <end position="862"/>
    </location>
</feature>
<keyword evidence="7 8" id="KW-0413">Isomerase</keyword>
<evidence type="ECO:0000256" key="7">
    <source>
        <dbReference type="ARBA" id="ARBA00023235"/>
    </source>
</evidence>
<dbReference type="Gene3D" id="2.120.10.90">
    <property type="entry name" value="DNA gyrase/topoisomerase IV, subunit A, C-terminal"/>
    <property type="match status" value="1"/>
</dbReference>
<comment type="subunit">
    <text evidence="8">Heterotetramer, composed of two GyrA and two GyrB chains. In the heterotetramer, GyrA contains the active site tyrosine that forms a transient covalent intermediate with DNA, while GyrB binds cofactors and catalyzes ATP hydrolysis.</text>
</comment>
<dbReference type="InterPro" id="IPR035516">
    <property type="entry name" value="Gyrase/topoIV_suA_C"/>
</dbReference>
<dbReference type="InterPro" id="IPR002205">
    <property type="entry name" value="Topo_IIA_dom_A"/>
</dbReference>
<comment type="catalytic activity">
    <reaction evidence="1 8 9">
        <text>ATP-dependent breakage, passage and rejoining of double-stranded DNA.</text>
        <dbReference type="EC" id="5.6.2.2"/>
    </reaction>
</comment>
<dbReference type="SMART" id="SM00434">
    <property type="entry name" value="TOP4c"/>
    <property type="match status" value="1"/>
</dbReference>
<dbReference type="Proteomes" id="UP000605990">
    <property type="component" value="Unassembled WGS sequence"/>
</dbReference>
<dbReference type="CDD" id="cd00187">
    <property type="entry name" value="TOP4c"/>
    <property type="match status" value="1"/>
</dbReference>
<dbReference type="InterPro" id="IPR005743">
    <property type="entry name" value="GyrA"/>
</dbReference>
<dbReference type="EMBL" id="JACRUN010000001">
    <property type="protein sequence ID" value="MBC5833425.1"/>
    <property type="molecule type" value="Genomic_DNA"/>
</dbReference>
<dbReference type="NCBIfam" id="NF004044">
    <property type="entry name" value="PRK05561.1"/>
    <property type="match status" value="1"/>
</dbReference>
<dbReference type="PROSITE" id="PS52040">
    <property type="entry name" value="TOPO_IIA"/>
    <property type="match status" value="1"/>
</dbReference>
<reference evidence="13 14" key="1">
    <citation type="submission" date="2020-08" db="EMBL/GenBank/DDBJ databases">
        <title>Description of novel Flavobacterium F-408 isolate.</title>
        <authorList>
            <person name="Saticioglu I.B."/>
            <person name="Duman M."/>
            <person name="Altun S."/>
        </authorList>
    </citation>
    <scope>NUCLEOTIDE SEQUENCE [LARGE SCALE GENOMIC DNA]</scope>
    <source>
        <strain evidence="13 14">F-408</strain>
    </source>
</reference>
<comment type="miscellaneous">
    <text evidence="8">Few gyrases are as efficient as E.coli at forming negative supercoils. Not all organisms have 2 type II topoisomerases; in organisms with a single type II topoisomerase this enzyme also has to decatenate newly replicated chromosomes.</text>
</comment>
<accession>A0ABR7IUI5</accession>
<evidence type="ECO:0000256" key="9">
    <source>
        <dbReference type="PROSITE-ProRule" id="PRU01384"/>
    </source>
</evidence>
<feature type="domain" description="Topo IIA-type catalytic" evidence="12">
    <location>
        <begin position="33"/>
        <end position="496"/>
    </location>
</feature>
<dbReference type="HAMAP" id="MF_01897">
    <property type="entry name" value="GyrA"/>
    <property type="match status" value="1"/>
</dbReference>
<dbReference type="InterPro" id="IPR006691">
    <property type="entry name" value="GyrA/parC_rep"/>
</dbReference>
<sequence length="862" mass="96528">MSDGEKLIPINIEDEMKSAYIDYSMSVIVSRALPDVRDGLKPVHRRVLFGMYELGVFSNRAHKKSARIVGEVLGKYHPHGDTSVYDAMVRMAQEWSLRYLMVDGQGNFGSVDGDSPAAMRYTEARMRKISEEMLADIDKETVDFQLNFDDTLEEPKVLPTKVPTLLINGASGIAVGMATNMAPHNLSEVIDGTLAYIDNTDIEIDELIKYIKAPDFPTGGTIYGYEGVKEAFKTGRGRIVMRAKTMFEEVNGKESIIVTEIPYQVNKADMIKKTADLVNEKKIEGISTIRDESDRTGMRIVYELKRDAVPNVVLNTLYKYTQLQSSFSVNNIALVKGRPQMLNLKDLIHHFVEHRHEVVVRRAQYELRKAEERAHILEGLIIASDNIDEVIKIIRGSKDGEEARGRLIERFKLSELQARAIVEMRLRQLTGLEQDKLRAEFDEIMKLITGLKELLASKELRMQLIKDELAEIKEKYGDARRSVIEYSGGDVSIEDLIADENVVVTISHAGYIKRTSLSEYKTQNRGGVGQKSAGTRDQDFLEHLFVATNHQYLLFFTQKGKCFWMRVYEIPEGTKASKGRAIQNIINIEPDDKVAAYICTQDLKDQDYIKSHNLIMVTKQGQVKKTSLEKYSKPRINGVAAITIKDGDELLGAKLTNGSSQVLIAGKSGKMVRFEEEKTRPMGRTASGVRGITLKDEADEVIGIVTVNKEDVNDTQILVVTENGYGKRTKLVEEDGEDVYRITNRGGKGVKTLNITEKTGSLIAINNVTDDDDLMIINKSGLTIRMMVSDLRVMGRATQGVRLINIKGNDSIAAVTKVLREDEEIVDLDEDGNPIVTSESETSEDDATENDGTDIESDNTEE</sequence>
<comment type="function">
    <text evidence="8">A type II topoisomerase that negatively supercoils closed circular double-stranded (ds) DNA in an ATP-dependent manner to modulate DNA topology and maintain chromosomes in an underwound state. Negative supercoiling favors strand separation, and DNA replication, transcription, recombination and repair, all of which involve strand separation. Also able to catalyze the interconversion of other topological isomers of dsDNA rings, including catenanes and knotted rings. Type II topoisomerases break and join 2 DNA strands simultaneously in an ATP-dependent manner.</text>
</comment>
<dbReference type="InterPro" id="IPR050220">
    <property type="entry name" value="Type_II_DNA_Topoisomerases"/>
</dbReference>
<evidence type="ECO:0000256" key="11">
    <source>
        <dbReference type="SAM" id="MobiDB-lite"/>
    </source>
</evidence>
<dbReference type="NCBIfam" id="NF004043">
    <property type="entry name" value="PRK05560.1"/>
    <property type="match status" value="1"/>
</dbReference>
<evidence type="ECO:0000313" key="13">
    <source>
        <dbReference type="EMBL" id="MBC5833425.1"/>
    </source>
</evidence>
<dbReference type="RefSeq" id="WP_166124677.1">
    <property type="nucleotide sequence ID" value="NZ_JAANOQ010000001.1"/>
</dbReference>
<dbReference type="Pfam" id="PF00521">
    <property type="entry name" value="DNA_topoisoIV"/>
    <property type="match status" value="1"/>
</dbReference>
<gene>
    <name evidence="8 13" type="primary">gyrA</name>
    <name evidence="13" type="ORF">H8R27_00865</name>
</gene>
<keyword evidence="8" id="KW-0963">Cytoplasm</keyword>
<dbReference type="EC" id="5.6.2.2" evidence="8"/>
<name>A0ABR7IUI5_9FLAO</name>
<organism evidence="13 14">
    <name type="scientific">Flavobacterium bernardetii</name>
    <dbReference type="NCBI Taxonomy" id="2813823"/>
    <lineage>
        <taxon>Bacteria</taxon>
        <taxon>Pseudomonadati</taxon>
        <taxon>Bacteroidota</taxon>
        <taxon>Flavobacteriia</taxon>
        <taxon>Flavobacteriales</taxon>
        <taxon>Flavobacteriaceae</taxon>
        <taxon>Flavobacterium</taxon>
    </lineage>
</organism>
<evidence type="ECO:0000256" key="1">
    <source>
        <dbReference type="ARBA" id="ARBA00000185"/>
    </source>
</evidence>
<evidence type="ECO:0000259" key="12">
    <source>
        <dbReference type="PROSITE" id="PS52040"/>
    </source>
</evidence>
<keyword evidence="3 8" id="KW-0547">Nucleotide-binding</keyword>
<feature type="short sequence motif" description="GyrA-box" evidence="8">
    <location>
        <begin position="523"/>
        <end position="529"/>
    </location>
</feature>
<dbReference type="InterPro" id="IPR013758">
    <property type="entry name" value="Topo_IIA_A/C_ab"/>
</dbReference>
<keyword evidence="10" id="KW-0175">Coiled coil</keyword>
<dbReference type="PANTHER" id="PTHR43493:SF5">
    <property type="entry name" value="DNA GYRASE SUBUNIT A, CHLOROPLASTIC_MITOCHONDRIAL"/>
    <property type="match status" value="1"/>
</dbReference>
<keyword evidence="4 8" id="KW-0067">ATP-binding</keyword>
<keyword evidence="14" id="KW-1185">Reference proteome</keyword>
<protein>
    <recommendedName>
        <fullName evidence="8">DNA gyrase subunit A</fullName>
        <ecNumber evidence="8">5.6.2.2</ecNumber>
    </recommendedName>
</protein>
<comment type="similarity">
    <text evidence="2 8">Belongs to the type II topoisomerase GyrA/ParC subunit family.</text>
</comment>
<dbReference type="NCBIfam" id="TIGR01063">
    <property type="entry name" value="gyrA"/>
    <property type="match status" value="1"/>
</dbReference>
<keyword evidence="5 8" id="KW-0799">Topoisomerase</keyword>
<dbReference type="InterPro" id="IPR013757">
    <property type="entry name" value="Topo_IIA_A_a_sf"/>
</dbReference>
<dbReference type="Pfam" id="PF03989">
    <property type="entry name" value="DNA_gyraseA_C"/>
    <property type="match status" value="6"/>
</dbReference>
<comment type="subcellular location">
    <subcellularLocation>
        <location evidence="8">Cytoplasm</location>
    </subcellularLocation>
</comment>
<feature type="coiled-coil region" evidence="10">
    <location>
        <begin position="455"/>
        <end position="482"/>
    </location>
</feature>
<dbReference type="Gene3D" id="3.30.1360.40">
    <property type="match status" value="1"/>
</dbReference>
<evidence type="ECO:0000256" key="10">
    <source>
        <dbReference type="SAM" id="Coils"/>
    </source>
</evidence>
<dbReference type="Gene3D" id="1.10.268.10">
    <property type="entry name" value="Topoisomerase, domain 3"/>
    <property type="match status" value="1"/>
</dbReference>
<evidence type="ECO:0000256" key="4">
    <source>
        <dbReference type="ARBA" id="ARBA00022840"/>
    </source>
</evidence>
<evidence type="ECO:0000256" key="8">
    <source>
        <dbReference type="HAMAP-Rule" id="MF_01897"/>
    </source>
</evidence>
<dbReference type="SUPFAM" id="SSF56719">
    <property type="entry name" value="Type II DNA topoisomerase"/>
    <property type="match status" value="1"/>
</dbReference>
<keyword evidence="6 8" id="KW-0238">DNA-binding</keyword>
<dbReference type="InterPro" id="IPR013760">
    <property type="entry name" value="Topo_IIA-like_dom_sf"/>
</dbReference>
<feature type="active site" description="O-(5'-phospho-DNA)-tyrosine intermediate" evidence="8 9">
    <location>
        <position position="121"/>
    </location>
</feature>
<evidence type="ECO:0000256" key="5">
    <source>
        <dbReference type="ARBA" id="ARBA00023029"/>
    </source>
</evidence>
<dbReference type="Gene3D" id="3.90.199.10">
    <property type="entry name" value="Topoisomerase II, domain 5"/>
    <property type="match status" value="1"/>
</dbReference>
<evidence type="ECO:0000256" key="2">
    <source>
        <dbReference type="ARBA" id="ARBA00008263"/>
    </source>
</evidence>
<evidence type="ECO:0000313" key="14">
    <source>
        <dbReference type="Proteomes" id="UP000605990"/>
    </source>
</evidence>
<dbReference type="PANTHER" id="PTHR43493">
    <property type="entry name" value="DNA GYRASE/TOPOISOMERASE SUBUNIT A"/>
    <property type="match status" value="1"/>
</dbReference>
<dbReference type="SUPFAM" id="SSF101904">
    <property type="entry name" value="GyrA/ParC C-terminal domain-like"/>
    <property type="match status" value="1"/>
</dbReference>
<evidence type="ECO:0000256" key="3">
    <source>
        <dbReference type="ARBA" id="ARBA00022741"/>
    </source>
</evidence>
<proteinExistence type="inferred from homology"/>
<evidence type="ECO:0000256" key="6">
    <source>
        <dbReference type="ARBA" id="ARBA00023125"/>
    </source>
</evidence>